<dbReference type="GeneID" id="9625551"/>
<feature type="domain" description="FAD-binding PCMH-type" evidence="6">
    <location>
        <begin position="4"/>
        <end position="175"/>
    </location>
</feature>
<evidence type="ECO:0000256" key="5">
    <source>
        <dbReference type="ARBA" id="ARBA00023002"/>
    </source>
</evidence>
<dbReference type="InterPro" id="IPR016166">
    <property type="entry name" value="FAD-bd_PCMH"/>
</dbReference>
<dbReference type="PANTHER" id="PTHR42973">
    <property type="entry name" value="BINDING OXIDOREDUCTASE, PUTATIVE (AFU_ORTHOLOGUE AFUA_1G17690)-RELATED"/>
    <property type="match status" value="1"/>
</dbReference>
<dbReference type="STRING" id="3068.D8TI35"/>
<evidence type="ECO:0000259" key="6">
    <source>
        <dbReference type="PROSITE" id="PS51387"/>
    </source>
</evidence>
<evidence type="ECO:0000256" key="1">
    <source>
        <dbReference type="ARBA" id="ARBA00001974"/>
    </source>
</evidence>
<dbReference type="GO" id="GO:0071949">
    <property type="term" value="F:FAD binding"/>
    <property type="evidence" value="ECO:0007669"/>
    <property type="project" value="InterPro"/>
</dbReference>
<dbReference type="InterPro" id="IPR050416">
    <property type="entry name" value="FAD-linked_Oxidoreductase"/>
</dbReference>
<dbReference type="Gene3D" id="3.30.465.10">
    <property type="match status" value="1"/>
</dbReference>
<evidence type="ECO:0000313" key="7">
    <source>
        <dbReference type="EMBL" id="EFJ52824.1"/>
    </source>
</evidence>
<reference evidence="7 8" key="1">
    <citation type="journal article" date="2010" name="Science">
        <title>Genomic analysis of organismal complexity in the multicellular green alga Volvox carteri.</title>
        <authorList>
            <person name="Prochnik S.E."/>
            <person name="Umen J."/>
            <person name="Nedelcu A.M."/>
            <person name="Hallmann A."/>
            <person name="Miller S.M."/>
            <person name="Nishii I."/>
            <person name="Ferris P."/>
            <person name="Kuo A."/>
            <person name="Mitros T."/>
            <person name="Fritz-Laylin L.K."/>
            <person name="Hellsten U."/>
            <person name="Chapman J."/>
            <person name="Simakov O."/>
            <person name="Rensing S.A."/>
            <person name="Terry A."/>
            <person name="Pangilinan J."/>
            <person name="Kapitonov V."/>
            <person name="Jurka J."/>
            <person name="Salamov A."/>
            <person name="Shapiro H."/>
            <person name="Schmutz J."/>
            <person name="Grimwood J."/>
            <person name="Lindquist E."/>
            <person name="Lucas S."/>
            <person name="Grigoriev I.V."/>
            <person name="Schmitt R."/>
            <person name="Kirk D."/>
            <person name="Rokhsar D.S."/>
        </authorList>
    </citation>
    <scope>NUCLEOTIDE SEQUENCE [LARGE SCALE GENOMIC DNA]</scope>
    <source>
        <strain evidence="8">f. Nagariensis / Eve</strain>
    </source>
</reference>
<sequence length="180" mass="19648">NALKTNFPGIIVAPVSENDLSSSLQFAYNYKIRVVTRCSGQDYNGRSNGRGVMMIRMEKFNYVEYNPDDETVTFGAGATQEMVYAVVADVNRVFVGGLSTSICPAGCLAGGCYGPLSRLRGLGIDNILQIRFMLYNGTILTLSRTRYADLFHAYLGAGQNSFGVAISFTARTFPAPRQIL</sequence>
<comment type="cofactor">
    <cofactor evidence="1">
        <name>FAD</name>
        <dbReference type="ChEBI" id="CHEBI:57692"/>
    </cofactor>
</comment>
<dbReference type="Proteomes" id="UP000001058">
    <property type="component" value="Unassembled WGS sequence"/>
</dbReference>
<keyword evidence="8" id="KW-1185">Reference proteome</keyword>
<comment type="similarity">
    <text evidence="2">Belongs to the oxygen-dependent FAD-linked oxidoreductase family.</text>
</comment>
<dbReference type="PROSITE" id="PS51387">
    <property type="entry name" value="FAD_PCMH"/>
    <property type="match status" value="1"/>
</dbReference>
<dbReference type="eggNOG" id="ENOG502QQWK">
    <property type="taxonomic scope" value="Eukaryota"/>
</dbReference>
<keyword evidence="4" id="KW-0274">FAD</keyword>
<dbReference type="SUPFAM" id="SSF56176">
    <property type="entry name" value="FAD-binding/transporter-associated domain-like"/>
    <property type="match status" value="1"/>
</dbReference>
<keyword evidence="5" id="KW-0560">Oxidoreductase</keyword>
<evidence type="ECO:0000256" key="3">
    <source>
        <dbReference type="ARBA" id="ARBA00022630"/>
    </source>
</evidence>
<dbReference type="RefSeq" id="XP_002945829.1">
    <property type="nucleotide sequence ID" value="XM_002945783.1"/>
</dbReference>
<evidence type="ECO:0000256" key="4">
    <source>
        <dbReference type="ARBA" id="ARBA00022827"/>
    </source>
</evidence>
<gene>
    <name evidence="7" type="ORF">VOLCADRAFT_45801</name>
</gene>
<dbReference type="GO" id="GO:0016491">
    <property type="term" value="F:oxidoreductase activity"/>
    <property type="evidence" value="ECO:0007669"/>
    <property type="project" value="UniProtKB-KW"/>
</dbReference>
<dbReference type="Pfam" id="PF01565">
    <property type="entry name" value="FAD_binding_4"/>
    <property type="match status" value="1"/>
</dbReference>
<dbReference type="KEGG" id="vcn:VOLCADRAFT_45801"/>
<dbReference type="EMBL" id="GL378323">
    <property type="protein sequence ID" value="EFJ52824.1"/>
    <property type="molecule type" value="Genomic_DNA"/>
</dbReference>
<keyword evidence="3" id="KW-0285">Flavoprotein</keyword>
<evidence type="ECO:0000313" key="8">
    <source>
        <dbReference type="Proteomes" id="UP000001058"/>
    </source>
</evidence>
<dbReference type="InterPro" id="IPR016169">
    <property type="entry name" value="FAD-bd_PCMH_sub2"/>
</dbReference>
<dbReference type="PANTHER" id="PTHR42973:SF39">
    <property type="entry name" value="FAD-BINDING PCMH-TYPE DOMAIN-CONTAINING PROTEIN"/>
    <property type="match status" value="1"/>
</dbReference>
<feature type="non-terminal residue" evidence="7">
    <location>
        <position position="1"/>
    </location>
</feature>
<organism evidence="8">
    <name type="scientific">Volvox carteri f. nagariensis</name>
    <dbReference type="NCBI Taxonomy" id="3068"/>
    <lineage>
        <taxon>Eukaryota</taxon>
        <taxon>Viridiplantae</taxon>
        <taxon>Chlorophyta</taxon>
        <taxon>core chlorophytes</taxon>
        <taxon>Chlorophyceae</taxon>
        <taxon>CS clade</taxon>
        <taxon>Chlamydomonadales</taxon>
        <taxon>Volvocaceae</taxon>
        <taxon>Volvox</taxon>
    </lineage>
</organism>
<dbReference type="InterPro" id="IPR006094">
    <property type="entry name" value="Oxid_FAD_bind_N"/>
</dbReference>
<accession>D8TI35</accession>
<feature type="non-terminal residue" evidence="7">
    <location>
        <position position="180"/>
    </location>
</feature>
<dbReference type="InParanoid" id="D8TI35"/>
<dbReference type="AlphaFoldDB" id="D8TI35"/>
<evidence type="ECO:0000256" key="2">
    <source>
        <dbReference type="ARBA" id="ARBA00005466"/>
    </source>
</evidence>
<name>D8TI35_VOLCA</name>
<dbReference type="OrthoDB" id="525608at2759"/>
<protein>
    <recommendedName>
        <fullName evidence="6">FAD-binding PCMH-type domain-containing protein</fullName>
    </recommendedName>
</protein>
<dbReference type="InterPro" id="IPR036318">
    <property type="entry name" value="FAD-bd_PCMH-like_sf"/>
</dbReference>
<proteinExistence type="inferred from homology"/>